<evidence type="ECO:0000256" key="1">
    <source>
        <dbReference type="SAM" id="Phobius"/>
    </source>
</evidence>
<dbReference type="InterPro" id="IPR012338">
    <property type="entry name" value="Beta-lactam/transpept-like"/>
</dbReference>
<dbReference type="EMBL" id="LBFC01000021">
    <property type="protein sequence ID" value="ONN26966.1"/>
    <property type="molecule type" value="Genomic_DNA"/>
</dbReference>
<reference evidence="3 4" key="1">
    <citation type="submission" date="2015-06" db="EMBL/GenBank/DDBJ databases">
        <title>Genome sequencing of Thermotogales isolates from hydrothermal vents.</title>
        <authorList>
            <person name="Haverkamp T.H."/>
            <person name="Kublanov I.V."/>
            <person name="Nesbo C.L."/>
        </authorList>
    </citation>
    <scope>NUCLEOTIDE SEQUENCE [LARGE SCALE GENOMIC DNA]</scope>
    <source>
        <strain evidence="4">ik275mar</strain>
    </source>
</reference>
<dbReference type="Gene3D" id="3.40.710.10">
    <property type="entry name" value="DD-peptidase/beta-lactamase superfamily"/>
    <property type="match status" value="1"/>
</dbReference>
<keyword evidence="1" id="KW-0472">Membrane</keyword>
<dbReference type="InterPro" id="IPR001460">
    <property type="entry name" value="PCN-bd_Tpept"/>
</dbReference>
<gene>
    <name evidence="3" type="ORF">XJ44_06640</name>
</gene>
<evidence type="ECO:0000313" key="4">
    <source>
        <dbReference type="Proteomes" id="UP000242616"/>
    </source>
</evidence>
<accession>A0ABX3IIF4</accession>
<dbReference type="Pfam" id="PF00905">
    <property type="entry name" value="Transpeptidase"/>
    <property type="match status" value="1"/>
</dbReference>
<organism evidence="3 4">
    <name type="scientific">Thermosipho affectus</name>
    <dbReference type="NCBI Taxonomy" id="660294"/>
    <lineage>
        <taxon>Bacteria</taxon>
        <taxon>Thermotogati</taxon>
        <taxon>Thermotogota</taxon>
        <taxon>Thermotogae</taxon>
        <taxon>Thermotogales</taxon>
        <taxon>Fervidobacteriaceae</taxon>
        <taxon>Thermosipho</taxon>
    </lineage>
</organism>
<dbReference type="PANTHER" id="PTHR30627">
    <property type="entry name" value="PEPTIDOGLYCAN D,D-TRANSPEPTIDASE"/>
    <property type="match status" value="1"/>
</dbReference>
<proteinExistence type="predicted"/>
<sequence length="534" mass="60456">MRYKSTLVIFLIMFSILVFYLTKIQILESKNHRAFLNSLLTQTILTKGLRGTIYDRNGIKLAWSEKIPFLIYSKDMEMDKLKNILTEKQLSELISSGKVKLENHQIYGIEKLGYYIQYKEIRRYLPEVLHIIGYLNSNGKGNFGLEKTYNNILDGKLGSELVFSTPSGKIKQRIIQRIPENGQDLHTTIDFNLQKFIYSKLKEIDIPASVIVEDTKTGEILSMVSYPGIEEEFYSIDTYTWRKIINDPKNPLLNRSTMGLYSPGSSIKPLIAIAYLLSESTPATVNCKGRFEYKSSSGKTIAIFNDWLLSGHGETDLIKALRVSCNVYFYNIALKLGIDKIKNVADIFKIDKKTGIDIEEKEGIFPSREWKQKKLKEIWYPGDTILAGIGQGYILLTPLQLLNFYTTIANNGKTPIPHIAKSQTTYSNINLPKEIWATIKEGLLEVTSHSGSIQDRGTAYNSFKDAKYKVAGKTGTAEVGKNKKSHSWFVGFGPFKSPKYSIVVLFENGGSGAEMAAPFARKIFDYLLGDEYNE</sequence>
<protein>
    <submittedName>
        <fullName evidence="3">Peptidoglycan glycosyltransferase</fullName>
    </submittedName>
</protein>
<dbReference type="RefSeq" id="WP_077198479.1">
    <property type="nucleotide sequence ID" value="NZ_LBFC01000021.1"/>
</dbReference>
<evidence type="ECO:0000259" key="2">
    <source>
        <dbReference type="Pfam" id="PF00905"/>
    </source>
</evidence>
<dbReference type="Proteomes" id="UP000242616">
    <property type="component" value="Unassembled WGS sequence"/>
</dbReference>
<name>A0ABX3IIF4_9BACT</name>
<feature type="transmembrane region" description="Helical" evidence="1">
    <location>
        <begin position="7"/>
        <end position="27"/>
    </location>
</feature>
<keyword evidence="1" id="KW-1133">Transmembrane helix</keyword>
<dbReference type="PANTHER" id="PTHR30627:SF2">
    <property type="entry name" value="PEPTIDOGLYCAN D,D-TRANSPEPTIDASE MRDA"/>
    <property type="match status" value="1"/>
</dbReference>
<dbReference type="Gene3D" id="3.90.1310.10">
    <property type="entry name" value="Penicillin-binding protein 2a (Domain 2)"/>
    <property type="match status" value="1"/>
</dbReference>
<dbReference type="InterPro" id="IPR050515">
    <property type="entry name" value="Beta-lactam/transpept"/>
</dbReference>
<keyword evidence="4" id="KW-1185">Reference proteome</keyword>
<feature type="domain" description="Penicillin-binding protein transpeptidase" evidence="2">
    <location>
        <begin position="209"/>
        <end position="524"/>
    </location>
</feature>
<dbReference type="InterPro" id="IPR036138">
    <property type="entry name" value="PBP_dimer_sf"/>
</dbReference>
<dbReference type="SUPFAM" id="SSF56519">
    <property type="entry name" value="Penicillin binding protein dimerisation domain"/>
    <property type="match status" value="1"/>
</dbReference>
<comment type="caution">
    <text evidence="3">The sequence shown here is derived from an EMBL/GenBank/DDBJ whole genome shotgun (WGS) entry which is preliminary data.</text>
</comment>
<evidence type="ECO:0000313" key="3">
    <source>
        <dbReference type="EMBL" id="ONN26966.1"/>
    </source>
</evidence>
<dbReference type="SUPFAM" id="SSF56601">
    <property type="entry name" value="beta-lactamase/transpeptidase-like"/>
    <property type="match status" value="1"/>
</dbReference>
<keyword evidence="1" id="KW-0812">Transmembrane</keyword>